<dbReference type="AlphaFoldDB" id="A0A8S3SK17"/>
<reference evidence="2" key="1">
    <citation type="submission" date="2021-03" db="EMBL/GenBank/DDBJ databases">
        <authorList>
            <person name="Bekaert M."/>
        </authorList>
    </citation>
    <scope>NUCLEOTIDE SEQUENCE</scope>
</reference>
<feature type="region of interest" description="Disordered" evidence="1">
    <location>
        <begin position="150"/>
        <end position="195"/>
    </location>
</feature>
<evidence type="ECO:0000313" key="2">
    <source>
        <dbReference type="EMBL" id="CAG2221118.1"/>
    </source>
</evidence>
<dbReference type="Proteomes" id="UP000683360">
    <property type="component" value="Unassembled WGS sequence"/>
</dbReference>
<keyword evidence="3" id="KW-1185">Reference proteome</keyword>
<comment type="caution">
    <text evidence="2">The sequence shown here is derived from an EMBL/GenBank/DDBJ whole genome shotgun (WGS) entry which is preliminary data.</text>
</comment>
<gene>
    <name evidence="2" type="ORF">MEDL_34568</name>
</gene>
<evidence type="ECO:0000256" key="1">
    <source>
        <dbReference type="SAM" id="MobiDB-lite"/>
    </source>
</evidence>
<evidence type="ECO:0000313" key="3">
    <source>
        <dbReference type="Proteomes" id="UP000683360"/>
    </source>
</evidence>
<dbReference type="OrthoDB" id="6206989at2759"/>
<name>A0A8S3SK17_MYTED</name>
<sequence length="240" mass="27222">MNTTSAQEGKSERVENREEINSHIYTQKVSFTAFFYNDYRVWISLTRKSGEVITRLVHRDIAEALKSSNTDPEVKALLWQTLTSNNNEGSMLTNNNEDQTITRMISQVVVLVAMFVLMQERIQNEKSGESPGTEDELELDDVFDKFPDMNPEFSIDSSSSSKKGPTKRKESSSPGSDSSSSVVNDKAKSAKRPRRGVDVITDYFGDVLQKREDAAERRHKERIETMNSLVEVMKQVANKK</sequence>
<accession>A0A8S3SK17</accession>
<proteinExistence type="predicted"/>
<dbReference type="EMBL" id="CAJPWZ010001677">
    <property type="protein sequence ID" value="CAG2221118.1"/>
    <property type="molecule type" value="Genomic_DNA"/>
</dbReference>
<feature type="compositionally biased region" description="Low complexity" evidence="1">
    <location>
        <begin position="172"/>
        <end position="181"/>
    </location>
</feature>
<protein>
    <submittedName>
        <fullName evidence="2">Uncharacterized protein</fullName>
    </submittedName>
</protein>
<organism evidence="2 3">
    <name type="scientific">Mytilus edulis</name>
    <name type="common">Blue mussel</name>
    <dbReference type="NCBI Taxonomy" id="6550"/>
    <lineage>
        <taxon>Eukaryota</taxon>
        <taxon>Metazoa</taxon>
        <taxon>Spiralia</taxon>
        <taxon>Lophotrochozoa</taxon>
        <taxon>Mollusca</taxon>
        <taxon>Bivalvia</taxon>
        <taxon>Autobranchia</taxon>
        <taxon>Pteriomorphia</taxon>
        <taxon>Mytilida</taxon>
        <taxon>Mytiloidea</taxon>
        <taxon>Mytilidae</taxon>
        <taxon>Mytilinae</taxon>
        <taxon>Mytilus</taxon>
    </lineage>
</organism>